<dbReference type="EMBL" id="LJBN01000233">
    <property type="protein sequence ID" value="OOQ81925.1"/>
    <property type="molecule type" value="Genomic_DNA"/>
</dbReference>
<evidence type="ECO:0000313" key="3">
    <source>
        <dbReference type="Proteomes" id="UP000190744"/>
    </source>
</evidence>
<feature type="region of interest" description="Disordered" evidence="1">
    <location>
        <begin position="1"/>
        <end position="20"/>
    </location>
</feature>
<gene>
    <name evidence="2" type="ORF">PEBR_40973</name>
</gene>
<dbReference type="AlphaFoldDB" id="A0A1S9R945"/>
<name>A0A1S9R945_PENBI</name>
<proteinExistence type="predicted"/>
<feature type="region of interest" description="Disordered" evidence="1">
    <location>
        <begin position="137"/>
        <end position="176"/>
    </location>
</feature>
<feature type="compositionally biased region" description="Polar residues" evidence="1">
    <location>
        <begin position="137"/>
        <end position="161"/>
    </location>
</feature>
<accession>A0A1S9R945</accession>
<sequence>MVDNDSTGASDAADPPATGSMQLFSSYAPALVAQPEPYVLSATQTIQCGDQKLTKVTKSTFTVDAPRFSLPADDIHSVYPHEGASEAPRVLPHIVFNDPHLPWERSPTEAEDAPSGRPPWLALLVFSSDELQLTSLPGKTVKKSTPASPSGSATRSLTASGTALAEADRADGSHLRCPNLNNHEAFEADETTSYIVLNKSTFEMLFPKQTLQGNTAPVPLENFTYCAHVRKVTIGSITEPFSVIFSHRTALVHDTGAPQTAYVHLVSLDGIIDTLKHRPLATAVEQIALISLYSWTYRAAPADPMSYEMSYKR</sequence>
<dbReference type="Proteomes" id="UP000190744">
    <property type="component" value="Unassembled WGS sequence"/>
</dbReference>
<organism evidence="2 3">
    <name type="scientific">Penicillium brasilianum</name>
    <dbReference type="NCBI Taxonomy" id="104259"/>
    <lineage>
        <taxon>Eukaryota</taxon>
        <taxon>Fungi</taxon>
        <taxon>Dikarya</taxon>
        <taxon>Ascomycota</taxon>
        <taxon>Pezizomycotina</taxon>
        <taxon>Eurotiomycetes</taxon>
        <taxon>Eurotiomycetidae</taxon>
        <taxon>Eurotiales</taxon>
        <taxon>Aspergillaceae</taxon>
        <taxon>Penicillium</taxon>
    </lineage>
</organism>
<comment type="caution">
    <text evidence="2">The sequence shown here is derived from an EMBL/GenBank/DDBJ whole genome shotgun (WGS) entry which is preliminary data.</text>
</comment>
<evidence type="ECO:0000313" key="2">
    <source>
        <dbReference type="EMBL" id="OOQ81925.1"/>
    </source>
</evidence>
<protein>
    <submittedName>
        <fullName evidence="2">Uncharacterized protein</fullName>
    </submittedName>
</protein>
<reference evidence="3" key="1">
    <citation type="submission" date="2015-09" db="EMBL/GenBank/DDBJ databases">
        <authorList>
            <person name="Fill T.P."/>
            <person name="Baretta J.F."/>
            <person name="de Almeida L.G."/>
            <person name="Rocha M."/>
            <person name="de Souza D.H."/>
            <person name="Malavazi I."/>
            <person name="Cerdeira L.T."/>
            <person name="Hong H."/>
            <person name="Samborskyy M."/>
            <person name="de Vasconcelos A.T."/>
            <person name="Leadlay P."/>
            <person name="Rodrigues-Filho E."/>
        </authorList>
    </citation>
    <scope>NUCLEOTIDE SEQUENCE [LARGE SCALE GENOMIC DNA]</scope>
    <source>
        <strain evidence="3">LaBioMMi 136</strain>
    </source>
</reference>
<evidence type="ECO:0000256" key="1">
    <source>
        <dbReference type="SAM" id="MobiDB-lite"/>
    </source>
</evidence>